<comment type="caution">
    <text evidence="2">The sequence shown here is derived from an EMBL/GenBank/DDBJ whole genome shotgun (WGS) entry which is preliminary data.</text>
</comment>
<dbReference type="Proteomes" id="UP000722336">
    <property type="component" value="Unassembled WGS sequence"/>
</dbReference>
<keyword evidence="3" id="KW-1185">Reference proteome</keyword>
<keyword evidence="1" id="KW-0732">Signal</keyword>
<organism evidence="2 3">
    <name type="scientific">Pacificimonas pallii</name>
    <dbReference type="NCBI Taxonomy" id="2827236"/>
    <lineage>
        <taxon>Bacteria</taxon>
        <taxon>Pseudomonadati</taxon>
        <taxon>Pseudomonadota</taxon>
        <taxon>Alphaproteobacteria</taxon>
        <taxon>Sphingomonadales</taxon>
        <taxon>Sphingosinicellaceae</taxon>
        <taxon>Pacificimonas</taxon>
    </lineage>
</organism>
<dbReference type="EMBL" id="JAGSPA010000002">
    <property type="protein sequence ID" value="MBV7256175.1"/>
    <property type="molecule type" value="Genomic_DNA"/>
</dbReference>
<evidence type="ECO:0000313" key="3">
    <source>
        <dbReference type="Proteomes" id="UP000722336"/>
    </source>
</evidence>
<feature type="signal peptide" evidence="1">
    <location>
        <begin position="1"/>
        <end position="18"/>
    </location>
</feature>
<name>A0ABS6SCN5_9SPHN</name>
<protein>
    <submittedName>
        <fullName evidence="2">Uncharacterized protein</fullName>
    </submittedName>
</protein>
<reference evidence="2 3" key="1">
    <citation type="submission" date="2021-04" db="EMBL/GenBank/DDBJ databases">
        <authorList>
            <person name="Pira H."/>
            <person name="Risdian C."/>
            <person name="Wink J."/>
        </authorList>
    </citation>
    <scope>NUCLEOTIDE SEQUENCE [LARGE SCALE GENOMIC DNA]</scope>
    <source>
        <strain evidence="2 3">WHA3</strain>
    </source>
</reference>
<proteinExistence type="predicted"/>
<evidence type="ECO:0000256" key="1">
    <source>
        <dbReference type="SAM" id="SignalP"/>
    </source>
</evidence>
<dbReference type="RefSeq" id="WP_218444724.1">
    <property type="nucleotide sequence ID" value="NZ_JAGSPA010000002.1"/>
</dbReference>
<feature type="chain" id="PRO_5045366950" evidence="1">
    <location>
        <begin position="19"/>
        <end position="291"/>
    </location>
</feature>
<evidence type="ECO:0000313" key="2">
    <source>
        <dbReference type="EMBL" id="MBV7256175.1"/>
    </source>
</evidence>
<accession>A0ABS6SCN5</accession>
<gene>
    <name evidence="2" type="ORF">KCG44_05185</name>
</gene>
<sequence length="291" mass="30867">MKLFIGSLAVLLSTGAVAETITNADVVQLVDLKIGDAAIVAKIEASEPDFALSTDDMIALKNANVSGEVIAAMLRADTEARQRPVELSESSADPLVPHRQGVYLLADWEAEPRMMRIDPITSNQTKTGGLFGYALTAGIASLSVKAVIPGENSQHIARQAQPKFYFYFDQAVPNGTSPSLWTSAFGGSIISPNEFSLVRLKEKKKRREARVGSVNIAGAKSGVMDKDQIAFSTEELSAGIFMVTPSIPLEPGEYGFVLSSSAGGGSALTGQGAQTSRVFDFSISEGSYDPQ</sequence>